<evidence type="ECO:0000256" key="4">
    <source>
        <dbReference type="ARBA" id="ARBA00022603"/>
    </source>
</evidence>
<dbReference type="Gene3D" id="3.30.950.10">
    <property type="entry name" value="Methyltransferase, Cobalt-precorrin-4 Transmethylase, Domain 2"/>
    <property type="match status" value="2"/>
</dbReference>
<dbReference type="NCBIfam" id="NF004647">
    <property type="entry name" value="PRK05990.1"/>
    <property type="match status" value="1"/>
</dbReference>
<keyword evidence="3" id="KW-0169">Cobalamin biosynthesis</keyword>
<keyword evidence="5 9" id="KW-0808">Transferase</keyword>
<dbReference type="InterPro" id="IPR014777">
    <property type="entry name" value="4pyrrole_Mease_sub1"/>
</dbReference>
<dbReference type="CDD" id="cd11645">
    <property type="entry name" value="Precorrin_2_C20_MT"/>
    <property type="match status" value="1"/>
</dbReference>
<evidence type="ECO:0000256" key="6">
    <source>
        <dbReference type="ARBA" id="ARBA00022691"/>
    </source>
</evidence>
<dbReference type="NCBIfam" id="TIGR01467">
    <property type="entry name" value="cobI_cbiL"/>
    <property type="match status" value="1"/>
</dbReference>
<dbReference type="InterPro" id="IPR012382">
    <property type="entry name" value="CobI/CbiL"/>
</dbReference>
<dbReference type="GO" id="GO:0009236">
    <property type="term" value="P:cobalamin biosynthetic process"/>
    <property type="evidence" value="ECO:0007669"/>
    <property type="project" value="UniProtKB-UniPathway"/>
</dbReference>
<dbReference type="CDD" id="cd11646">
    <property type="entry name" value="Precorrin_3B_C17_MT"/>
    <property type="match status" value="1"/>
</dbReference>
<proteinExistence type="inferred from homology"/>
<dbReference type="GO" id="GO:0032259">
    <property type="term" value="P:methylation"/>
    <property type="evidence" value="ECO:0007669"/>
    <property type="project" value="UniProtKB-KW"/>
</dbReference>
<dbReference type="EMBL" id="VFMO01000001">
    <property type="protein sequence ID" value="TQJ13098.1"/>
    <property type="molecule type" value="Genomic_DNA"/>
</dbReference>
<evidence type="ECO:0000256" key="1">
    <source>
        <dbReference type="ARBA" id="ARBA00004953"/>
    </source>
</evidence>
<evidence type="ECO:0000256" key="7">
    <source>
        <dbReference type="SAM" id="MobiDB-lite"/>
    </source>
</evidence>
<reference evidence="9 10" key="1">
    <citation type="submission" date="2019-06" db="EMBL/GenBank/DDBJ databases">
        <title>Sequencing the genomes of 1000 actinobacteria strains.</title>
        <authorList>
            <person name="Klenk H.-P."/>
        </authorList>
    </citation>
    <scope>NUCLEOTIDE SEQUENCE [LARGE SCALE GENOMIC DNA]</scope>
    <source>
        <strain evidence="9 10">DSM 19828</strain>
    </source>
</reference>
<dbReference type="Gene3D" id="3.40.1010.10">
    <property type="entry name" value="Cobalt-precorrin-4 Transmethylase, Domain 1"/>
    <property type="match status" value="2"/>
</dbReference>
<comment type="caution">
    <text evidence="9">The sequence shown here is derived from an EMBL/GenBank/DDBJ whole genome shotgun (WGS) entry which is preliminary data.</text>
</comment>
<evidence type="ECO:0000313" key="10">
    <source>
        <dbReference type="Proteomes" id="UP000320806"/>
    </source>
</evidence>
<sequence length="515" mass="54122">MRPATAESGHLYGVGVGPGDPGLITRRAAELIASAEVVVYHAGTGRSSNARAIAAELIPVEVIEEELRYPVTTGAATHPDGYHAQLAEFYDECAARLAVHLDTGRSVVVLAEGDPMLYGSYTYLHERLADRYPTEVVAGVPAFAAATAVAAEAISRHEDVLTVLPGTLPVPELARRLADSDAAVVMKLGRTFAGVREALRQAGVLDRAVYVERASREGQRVLPVADVDPATVPYMSLILVPGLDRRADSAGRAATAQAEAEPASGTTPGTVHVVGLGPGPHRWLTPEVAELLGRVDHVVGYAPYVDRVPQREGLTRHASGNTVEVERGRLALDLAARGDEVAVVSGGDAGVFGMASAVFEAAEHAVADDPHYAQVPVQVSPGVSAAQAAAALVGAPLGADFAIMSLSDRLKPWQVVADRLRAAASVDLVIALYNPRSLSRPEQLFAARDVLLEVKDPSTVVVVARDVGRAEQSATVTTLGEFDPATVDMKCLVIIGSSSTRVSPTGHVWTPRYVE</sequence>
<gene>
    <name evidence="9" type="ORF">FB459_0495</name>
</gene>
<dbReference type="GO" id="GO:0030788">
    <property type="term" value="F:precorrin-2 C20-methyltransferase activity"/>
    <property type="evidence" value="ECO:0007669"/>
    <property type="project" value="InterPro"/>
</dbReference>
<feature type="region of interest" description="Disordered" evidence="7">
    <location>
        <begin position="250"/>
        <end position="270"/>
    </location>
</feature>
<evidence type="ECO:0000256" key="3">
    <source>
        <dbReference type="ARBA" id="ARBA00022573"/>
    </source>
</evidence>
<dbReference type="AlphaFoldDB" id="A0A542ECP2"/>
<keyword evidence="6" id="KW-0949">S-adenosyl-L-methionine</keyword>
<dbReference type="InterPro" id="IPR000878">
    <property type="entry name" value="4pyrrol_Mease"/>
</dbReference>
<comment type="similarity">
    <text evidence="2">Belongs to the precorrin methyltransferase family.</text>
</comment>
<feature type="domain" description="Tetrapyrrole methylase" evidence="8">
    <location>
        <begin position="10"/>
        <end position="222"/>
    </location>
</feature>
<dbReference type="UniPathway" id="UPA00148"/>
<keyword evidence="4 9" id="KW-0489">Methyltransferase</keyword>
<dbReference type="Pfam" id="PF00590">
    <property type="entry name" value="TP_methylase"/>
    <property type="match status" value="2"/>
</dbReference>
<dbReference type="NCBIfam" id="TIGR01466">
    <property type="entry name" value="cobJ_cbiH"/>
    <property type="match status" value="1"/>
</dbReference>
<feature type="compositionally biased region" description="Low complexity" evidence="7">
    <location>
        <begin position="250"/>
        <end position="263"/>
    </location>
</feature>
<dbReference type="InterPro" id="IPR035996">
    <property type="entry name" value="4pyrrol_Methylase_sf"/>
</dbReference>
<dbReference type="Proteomes" id="UP000320806">
    <property type="component" value="Unassembled WGS sequence"/>
</dbReference>
<dbReference type="InterPro" id="IPR006363">
    <property type="entry name" value="Cbl_synth_CobJ/CibH_dom"/>
</dbReference>
<name>A0A542ECP2_9MICO</name>
<dbReference type="InterPro" id="IPR051810">
    <property type="entry name" value="Precorrin_MeTrfase"/>
</dbReference>
<organism evidence="9 10">
    <name type="scientific">Yimella lutea</name>
    <dbReference type="NCBI Taxonomy" id="587872"/>
    <lineage>
        <taxon>Bacteria</taxon>
        <taxon>Bacillati</taxon>
        <taxon>Actinomycetota</taxon>
        <taxon>Actinomycetes</taxon>
        <taxon>Micrococcales</taxon>
        <taxon>Dermacoccaceae</taxon>
        <taxon>Yimella</taxon>
    </lineage>
</organism>
<feature type="domain" description="Tetrapyrrole methylase" evidence="8">
    <location>
        <begin position="270"/>
        <end position="482"/>
    </location>
</feature>
<protein>
    <submittedName>
        <fullName evidence="9">Precorrin-2 C20-methyltransferase/precorrin-3B C17-methyltransferase</fullName>
    </submittedName>
</protein>
<evidence type="ECO:0000313" key="9">
    <source>
        <dbReference type="EMBL" id="TQJ13098.1"/>
    </source>
</evidence>
<evidence type="ECO:0000256" key="2">
    <source>
        <dbReference type="ARBA" id="ARBA00005879"/>
    </source>
</evidence>
<dbReference type="PANTHER" id="PTHR47036:SF1">
    <property type="entry name" value="COBALT-FACTOR III C(17)-METHYLTRANSFERASE-RELATED"/>
    <property type="match status" value="1"/>
</dbReference>
<dbReference type="InterPro" id="IPR014776">
    <property type="entry name" value="4pyrrole_Mease_sub2"/>
</dbReference>
<dbReference type="SUPFAM" id="SSF53790">
    <property type="entry name" value="Tetrapyrrole methylase"/>
    <property type="match status" value="2"/>
</dbReference>
<dbReference type="RefSeq" id="WP_141927334.1">
    <property type="nucleotide sequence ID" value="NZ_BAABCI010000015.1"/>
</dbReference>
<dbReference type="InterPro" id="IPR006364">
    <property type="entry name" value="CobI/CbiL/CobIJ_dom"/>
</dbReference>
<dbReference type="PANTHER" id="PTHR47036">
    <property type="entry name" value="COBALT-FACTOR III C(17)-METHYLTRANSFERASE-RELATED"/>
    <property type="match status" value="1"/>
</dbReference>
<evidence type="ECO:0000259" key="8">
    <source>
        <dbReference type="Pfam" id="PF00590"/>
    </source>
</evidence>
<evidence type="ECO:0000256" key="5">
    <source>
        <dbReference type="ARBA" id="ARBA00022679"/>
    </source>
</evidence>
<comment type="pathway">
    <text evidence="1">Cofactor biosynthesis; adenosylcobalamin biosynthesis.</text>
</comment>
<keyword evidence="10" id="KW-1185">Reference proteome</keyword>
<dbReference type="OrthoDB" id="9804789at2"/>
<accession>A0A542ECP2</accession>